<comment type="similarity">
    <text evidence="1">Belongs to the RLP family.</text>
</comment>
<dbReference type="PANTHER" id="PTHR48062">
    <property type="entry name" value="RECEPTOR-LIKE PROTEIN 14"/>
    <property type="match status" value="1"/>
</dbReference>
<evidence type="ECO:0000313" key="5">
    <source>
        <dbReference type="Proteomes" id="UP001187471"/>
    </source>
</evidence>
<dbReference type="Gene3D" id="3.80.10.10">
    <property type="entry name" value="Ribonuclease Inhibitor"/>
    <property type="match status" value="1"/>
</dbReference>
<keyword evidence="2" id="KW-0433">Leucine-rich repeat</keyword>
<dbReference type="AlphaFoldDB" id="A0AA88UFJ4"/>
<proteinExistence type="inferred from homology"/>
<dbReference type="InterPro" id="IPR001611">
    <property type="entry name" value="Leu-rich_rpt"/>
</dbReference>
<dbReference type="Proteomes" id="UP001187471">
    <property type="component" value="Unassembled WGS sequence"/>
</dbReference>
<organism evidence="4 5">
    <name type="scientific">Escallonia rubra</name>
    <dbReference type="NCBI Taxonomy" id="112253"/>
    <lineage>
        <taxon>Eukaryota</taxon>
        <taxon>Viridiplantae</taxon>
        <taxon>Streptophyta</taxon>
        <taxon>Embryophyta</taxon>
        <taxon>Tracheophyta</taxon>
        <taxon>Spermatophyta</taxon>
        <taxon>Magnoliopsida</taxon>
        <taxon>eudicotyledons</taxon>
        <taxon>Gunneridae</taxon>
        <taxon>Pentapetalae</taxon>
        <taxon>asterids</taxon>
        <taxon>campanulids</taxon>
        <taxon>Escalloniales</taxon>
        <taxon>Escalloniaceae</taxon>
        <taxon>Escallonia</taxon>
    </lineage>
</organism>
<comment type="caution">
    <text evidence="4">The sequence shown here is derived from an EMBL/GenBank/DDBJ whole genome shotgun (WGS) entry which is preliminary data.</text>
</comment>
<evidence type="ECO:0000256" key="1">
    <source>
        <dbReference type="ARBA" id="ARBA00009592"/>
    </source>
</evidence>
<keyword evidence="5" id="KW-1185">Reference proteome</keyword>
<dbReference type="PANTHER" id="PTHR48062:SF37">
    <property type="entry name" value="LRR RECEPTOR-LIKE SERINE_THREONINE-PROTEIN KINASE FLS2"/>
    <property type="match status" value="1"/>
</dbReference>
<dbReference type="SUPFAM" id="SSF52058">
    <property type="entry name" value="L domain-like"/>
    <property type="match status" value="1"/>
</dbReference>
<evidence type="ECO:0000313" key="4">
    <source>
        <dbReference type="EMBL" id="KAK2983024.1"/>
    </source>
</evidence>
<evidence type="ECO:0000256" key="3">
    <source>
        <dbReference type="ARBA" id="ARBA00022737"/>
    </source>
</evidence>
<dbReference type="InterPro" id="IPR051502">
    <property type="entry name" value="RLP_Defense_Trigger"/>
</dbReference>
<gene>
    <name evidence="4" type="ORF">RJ640_001107</name>
</gene>
<sequence length="200" mass="21853">MSLARLNTINQHNEQIDKAPYYPGVITGLGRMTTAEQLHHSHYHGYPILPSSVSYVDDYNRATTLFTSLNQEALIKVTTKSIPLAYRGKILDVFSVIDLSCDKLTGLMTLVIGNIVDTKSPKLSYNCLRGIIPTTFSNLKGIASMDLSFNKLSGGIPSQLANIDGLGSFNVSFNNLSGMIPQANHIQTSDEMSKRKSASL</sequence>
<dbReference type="InterPro" id="IPR032675">
    <property type="entry name" value="LRR_dom_sf"/>
</dbReference>
<dbReference type="Pfam" id="PF00560">
    <property type="entry name" value="LRR_1"/>
    <property type="match status" value="1"/>
</dbReference>
<keyword evidence="3" id="KW-0677">Repeat</keyword>
<accession>A0AA88UFJ4</accession>
<name>A0AA88UFJ4_9ASTE</name>
<reference evidence="4" key="1">
    <citation type="submission" date="2022-12" db="EMBL/GenBank/DDBJ databases">
        <title>Draft genome assemblies for two species of Escallonia (Escalloniales).</title>
        <authorList>
            <person name="Chanderbali A."/>
            <person name="Dervinis C."/>
            <person name="Anghel I."/>
            <person name="Soltis D."/>
            <person name="Soltis P."/>
            <person name="Zapata F."/>
        </authorList>
    </citation>
    <scope>NUCLEOTIDE SEQUENCE</scope>
    <source>
        <strain evidence="4">UCBG92.1500</strain>
        <tissue evidence="4">Leaf</tissue>
    </source>
</reference>
<protein>
    <submittedName>
        <fullName evidence="4">Uncharacterized protein</fullName>
    </submittedName>
</protein>
<dbReference type="EMBL" id="JAVXUO010001366">
    <property type="protein sequence ID" value="KAK2983024.1"/>
    <property type="molecule type" value="Genomic_DNA"/>
</dbReference>
<evidence type="ECO:0000256" key="2">
    <source>
        <dbReference type="ARBA" id="ARBA00022614"/>
    </source>
</evidence>